<keyword evidence="2" id="KW-0805">Transcription regulation</keyword>
<dbReference type="InterPro" id="IPR036128">
    <property type="entry name" value="Plus3-like_sf"/>
</dbReference>
<sequence length="305" mass="32771">MSQCPRDNRCDKPKGHAGWCRTQGGARSGAARRSSGAAAADRIARMAALGAQRGMTKAERRQQRVEEEWGGSDDEERQLESGSEDGAAGEGGGKAAGFGGHPDSALEAVRLPRARLEMWQVEPFFESMAKGCLVRIGIEHDGSKLYRAALVAGVAQGCEPYSLAGRKCCKKLQLDFGEATLPYPMTVVSNGELSSEFEAVELRAFEQVLEARGRSPFSGARLAEKAAELRRAVAGERKSYSEAEVTRMVNQNSQNKAAGAAPQLTARQKLAQRAGVGSGHVAVARPMQMQYDRFGRAIVQEQQGS</sequence>
<dbReference type="InterPro" id="IPR004343">
    <property type="entry name" value="Plus-3_dom"/>
</dbReference>
<dbReference type="PANTHER" id="PTHR13115">
    <property type="entry name" value="RNA POLYMERASE-ASSOCIATED PROTEIN RTF1 HOMOLOG"/>
    <property type="match status" value="1"/>
</dbReference>
<dbReference type="Pfam" id="PF03126">
    <property type="entry name" value="Plus-3"/>
    <property type="match status" value="1"/>
</dbReference>
<feature type="compositionally biased region" description="Basic and acidic residues" evidence="5">
    <location>
        <begin position="1"/>
        <end position="14"/>
    </location>
</feature>
<reference evidence="7" key="2">
    <citation type="submission" date="2024-10" db="UniProtKB">
        <authorList>
            <consortium name="EnsemblProtists"/>
        </authorList>
    </citation>
    <scope>IDENTIFICATION</scope>
</reference>
<keyword evidence="4" id="KW-0539">Nucleus</keyword>
<dbReference type="PaxDb" id="2903-EOD08074"/>
<feature type="compositionally biased region" description="Low complexity" evidence="5">
    <location>
        <begin position="24"/>
        <end position="51"/>
    </location>
</feature>
<evidence type="ECO:0000256" key="3">
    <source>
        <dbReference type="ARBA" id="ARBA00023163"/>
    </source>
</evidence>
<reference evidence="8" key="1">
    <citation type="journal article" date="2013" name="Nature">
        <title>Pan genome of the phytoplankton Emiliania underpins its global distribution.</title>
        <authorList>
            <person name="Read B.A."/>
            <person name="Kegel J."/>
            <person name="Klute M.J."/>
            <person name="Kuo A."/>
            <person name="Lefebvre S.C."/>
            <person name="Maumus F."/>
            <person name="Mayer C."/>
            <person name="Miller J."/>
            <person name="Monier A."/>
            <person name="Salamov A."/>
            <person name="Young J."/>
            <person name="Aguilar M."/>
            <person name="Claverie J.M."/>
            <person name="Frickenhaus S."/>
            <person name="Gonzalez K."/>
            <person name="Herman E.K."/>
            <person name="Lin Y.C."/>
            <person name="Napier J."/>
            <person name="Ogata H."/>
            <person name="Sarno A.F."/>
            <person name="Shmutz J."/>
            <person name="Schroeder D."/>
            <person name="de Vargas C."/>
            <person name="Verret F."/>
            <person name="von Dassow P."/>
            <person name="Valentin K."/>
            <person name="Van de Peer Y."/>
            <person name="Wheeler G."/>
            <person name="Dacks J.B."/>
            <person name="Delwiche C.F."/>
            <person name="Dyhrman S.T."/>
            <person name="Glockner G."/>
            <person name="John U."/>
            <person name="Richards T."/>
            <person name="Worden A.Z."/>
            <person name="Zhang X."/>
            <person name="Grigoriev I.V."/>
            <person name="Allen A.E."/>
            <person name="Bidle K."/>
            <person name="Borodovsky M."/>
            <person name="Bowler C."/>
            <person name="Brownlee C."/>
            <person name="Cock J.M."/>
            <person name="Elias M."/>
            <person name="Gladyshev V.N."/>
            <person name="Groth M."/>
            <person name="Guda C."/>
            <person name="Hadaegh A."/>
            <person name="Iglesias-Rodriguez M.D."/>
            <person name="Jenkins J."/>
            <person name="Jones B.M."/>
            <person name="Lawson T."/>
            <person name="Leese F."/>
            <person name="Lindquist E."/>
            <person name="Lobanov A."/>
            <person name="Lomsadze A."/>
            <person name="Malik S.B."/>
            <person name="Marsh M.E."/>
            <person name="Mackinder L."/>
            <person name="Mock T."/>
            <person name="Mueller-Roeber B."/>
            <person name="Pagarete A."/>
            <person name="Parker M."/>
            <person name="Probert I."/>
            <person name="Quesneville H."/>
            <person name="Raines C."/>
            <person name="Rensing S.A."/>
            <person name="Riano-Pachon D.M."/>
            <person name="Richier S."/>
            <person name="Rokitta S."/>
            <person name="Shiraiwa Y."/>
            <person name="Soanes D.M."/>
            <person name="van der Giezen M."/>
            <person name="Wahlund T.M."/>
            <person name="Williams B."/>
            <person name="Wilson W."/>
            <person name="Wolfe G."/>
            <person name="Wurch L.L."/>
        </authorList>
    </citation>
    <scope>NUCLEOTIDE SEQUENCE</scope>
</reference>
<evidence type="ECO:0000259" key="6">
    <source>
        <dbReference type="PROSITE" id="PS51360"/>
    </source>
</evidence>
<dbReference type="SUPFAM" id="SSF159042">
    <property type="entry name" value="Plus3-like"/>
    <property type="match status" value="1"/>
</dbReference>
<dbReference type="GO" id="GO:0003677">
    <property type="term" value="F:DNA binding"/>
    <property type="evidence" value="ECO:0007669"/>
    <property type="project" value="InterPro"/>
</dbReference>
<name>A0A0D3I9Y9_EMIH1</name>
<dbReference type="HOGENOM" id="CLU_1071304_0_0_1"/>
<dbReference type="eggNOG" id="KOG2402">
    <property type="taxonomic scope" value="Eukaryota"/>
</dbReference>
<dbReference type="Proteomes" id="UP000013827">
    <property type="component" value="Unassembled WGS sequence"/>
</dbReference>
<evidence type="ECO:0000256" key="4">
    <source>
        <dbReference type="ARBA" id="ARBA00023242"/>
    </source>
</evidence>
<dbReference type="STRING" id="2903.R1DH90"/>
<feature type="region of interest" description="Disordered" evidence="5">
    <location>
        <begin position="1"/>
        <end position="101"/>
    </location>
</feature>
<evidence type="ECO:0000256" key="2">
    <source>
        <dbReference type="ARBA" id="ARBA00023015"/>
    </source>
</evidence>
<dbReference type="Gene3D" id="3.90.70.200">
    <property type="entry name" value="Plus-3 domain"/>
    <property type="match status" value="1"/>
</dbReference>
<keyword evidence="3" id="KW-0804">Transcription</keyword>
<dbReference type="GeneID" id="17254225"/>
<evidence type="ECO:0000313" key="7">
    <source>
        <dbReference type="EnsemblProtists" id="EOD08074"/>
    </source>
</evidence>
<dbReference type="EnsemblProtists" id="EOD08074">
    <property type="protein sequence ID" value="EOD08074"/>
    <property type="gene ID" value="EMIHUDRAFT_460006"/>
</dbReference>
<evidence type="ECO:0000256" key="1">
    <source>
        <dbReference type="ARBA" id="ARBA00004123"/>
    </source>
</evidence>
<dbReference type="KEGG" id="ehx:EMIHUDRAFT_460006"/>
<dbReference type="PANTHER" id="PTHR13115:SF8">
    <property type="entry name" value="RNA POLYMERASE-ASSOCIATED PROTEIN RTF1 HOMOLOG"/>
    <property type="match status" value="1"/>
</dbReference>
<dbReference type="SMART" id="SM00719">
    <property type="entry name" value="Plus3"/>
    <property type="match status" value="1"/>
</dbReference>
<feature type="compositionally biased region" description="Acidic residues" evidence="5">
    <location>
        <begin position="68"/>
        <end position="77"/>
    </location>
</feature>
<proteinExistence type="predicted"/>
<feature type="compositionally biased region" description="Basic and acidic residues" evidence="5">
    <location>
        <begin position="56"/>
        <end position="67"/>
    </location>
</feature>
<feature type="compositionally biased region" description="Gly residues" evidence="5">
    <location>
        <begin position="88"/>
        <end position="100"/>
    </location>
</feature>
<dbReference type="GO" id="GO:0016593">
    <property type="term" value="C:Cdc73/Paf1 complex"/>
    <property type="evidence" value="ECO:0007669"/>
    <property type="project" value="TreeGrafter"/>
</dbReference>
<feature type="domain" description="Plus3" evidence="6">
    <location>
        <begin position="100"/>
        <end position="234"/>
    </location>
</feature>
<protein>
    <recommendedName>
        <fullName evidence="6">Plus3 domain-containing protein</fullName>
    </recommendedName>
</protein>
<evidence type="ECO:0000313" key="8">
    <source>
        <dbReference type="Proteomes" id="UP000013827"/>
    </source>
</evidence>
<accession>A0A0D3I9Y9</accession>
<keyword evidence="8" id="KW-1185">Reference proteome</keyword>
<organism evidence="7 8">
    <name type="scientific">Emiliania huxleyi (strain CCMP1516)</name>
    <dbReference type="NCBI Taxonomy" id="280463"/>
    <lineage>
        <taxon>Eukaryota</taxon>
        <taxon>Haptista</taxon>
        <taxon>Haptophyta</taxon>
        <taxon>Prymnesiophyceae</taxon>
        <taxon>Isochrysidales</taxon>
        <taxon>Noelaerhabdaceae</taxon>
        <taxon>Emiliania</taxon>
    </lineage>
</organism>
<dbReference type="GO" id="GO:1990269">
    <property type="term" value="F:RNA polymerase II C-terminal domain phosphoserine binding"/>
    <property type="evidence" value="ECO:0007669"/>
    <property type="project" value="TreeGrafter"/>
</dbReference>
<evidence type="ECO:0000256" key="5">
    <source>
        <dbReference type="SAM" id="MobiDB-lite"/>
    </source>
</evidence>
<dbReference type="AlphaFoldDB" id="A0A0D3I9Y9"/>
<dbReference type="PROSITE" id="PS51360">
    <property type="entry name" value="PLUS3"/>
    <property type="match status" value="1"/>
</dbReference>
<comment type="subcellular location">
    <subcellularLocation>
        <location evidence="1">Nucleus</location>
    </subcellularLocation>
</comment>
<dbReference type="RefSeq" id="XP_005760503.1">
    <property type="nucleotide sequence ID" value="XM_005760446.1"/>
</dbReference>